<feature type="compositionally biased region" description="Basic and acidic residues" evidence="1">
    <location>
        <begin position="1"/>
        <end position="32"/>
    </location>
</feature>
<accession>A0AAD5P7T1</accession>
<protein>
    <submittedName>
        <fullName evidence="2">Uncharacterized protein</fullName>
    </submittedName>
</protein>
<dbReference type="AlphaFoldDB" id="A0AAD5P7T1"/>
<name>A0AAD5P7T1_9FUNG</name>
<organism evidence="2 3">
    <name type="scientific">Phascolomyces articulosus</name>
    <dbReference type="NCBI Taxonomy" id="60185"/>
    <lineage>
        <taxon>Eukaryota</taxon>
        <taxon>Fungi</taxon>
        <taxon>Fungi incertae sedis</taxon>
        <taxon>Mucoromycota</taxon>
        <taxon>Mucoromycotina</taxon>
        <taxon>Mucoromycetes</taxon>
        <taxon>Mucorales</taxon>
        <taxon>Lichtheimiaceae</taxon>
        <taxon>Phascolomyces</taxon>
    </lineage>
</organism>
<proteinExistence type="predicted"/>
<sequence length="214" mass="24658">MSATAKEDGHVVSPMKKELPRLHKENSKHQQVEKSYNNNNNSNKNQKVTSTIEQLDTKFDDKALDLDKAYDATEKRLFLSNCIILLQNDHGEDWYRVNAYSTLYDTMFLADREFNALSHDRFDKSNKKNDEARKTAFQHFFANGSAGTIADSAIKYTTEMSRFRSSMVEQIEDTEEERNRKRRPDSYDTGEGSSSGAARKKSKEKEDEDEVEGF</sequence>
<comment type="caution">
    <text evidence="2">The sequence shown here is derived from an EMBL/GenBank/DDBJ whole genome shotgun (WGS) entry which is preliminary data.</text>
</comment>
<evidence type="ECO:0000313" key="2">
    <source>
        <dbReference type="EMBL" id="KAI9245540.1"/>
    </source>
</evidence>
<feature type="compositionally biased region" description="Low complexity" evidence="1">
    <location>
        <begin position="34"/>
        <end position="45"/>
    </location>
</feature>
<feature type="region of interest" description="Disordered" evidence="1">
    <location>
        <begin position="165"/>
        <end position="214"/>
    </location>
</feature>
<feature type="region of interest" description="Disordered" evidence="1">
    <location>
        <begin position="1"/>
        <end position="49"/>
    </location>
</feature>
<gene>
    <name evidence="2" type="ORF">BDA99DRAFT_543638</name>
</gene>
<keyword evidence="3" id="KW-1185">Reference proteome</keyword>
<reference evidence="2" key="1">
    <citation type="journal article" date="2022" name="IScience">
        <title>Evolution of zygomycete secretomes and the origins of terrestrial fungal ecologies.</title>
        <authorList>
            <person name="Chang Y."/>
            <person name="Wang Y."/>
            <person name="Mondo S."/>
            <person name="Ahrendt S."/>
            <person name="Andreopoulos W."/>
            <person name="Barry K."/>
            <person name="Beard J."/>
            <person name="Benny G.L."/>
            <person name="Blankenship S."/>
            <person name="Bonito G."/>
            <person name="Cuomo C."/>
            <person name="Desiro A."/>
            <person name="Gervers K.A."/>
            <person name="Hundley H."/>
            <person name="Kuo A."/>
            <person name="LaButti K."/>
            <person name="Lang B.F."/>
            <person name="Lipzen A."/>
            <person name="O'Donnell K."/>
            <person name="Pangilinan J."/>
            <person name="Reynolds N."/>
            <person name="Sandor L."/>
            <person name="Smith M.E."/>
            <person name="Tsang A."/>
            <person name="Grigoriev I.V."/>
            <person name="Stajich J.E."/>
            <person name="Spatafora J.W."/>
        </authorList>
    </citation>
    <scope>NUCLEOTIDE SEQUENCE</scope>
    <source>
        <strain evidence="2">RSA 2281</strain>
    </source>
</reference>
<evidence type="ECO:0000313" key="3">
    <source>
        <dbReference type="Proteomes" id="UP001209540"/>
    </source>
</evidence>
<dbReference type="EMBL" id="JAIXMP010000051">
    <property type="protein sequence ID" value="KAI9245540.1"/>
    <property type="molecule type" value="Genomic_DNA"/>
</dbReference>
<evidence type="ECO:0000256" key="1">
    <source>
        <dbReference type="SAM" id="MobiDB-lite"/>
    </source>
</evidence>
<reference evidence="2" key="2">
    <citation type="submission" date="2023-02" db="EMBL/GenBank/DDBJ databases">
        <authorList>
            <consortium name="DOE Joint Genome Institute"/>
            <person name="Mondo S.J."/>
            <person name="Chang Y."/>
            <person name="Wang Y."/>
            <person name="Ahrendt S."/>
            <person name="Andreopoulos W."/>
            <person name="Barry K."/>
            <person name="Beard J."/>
            <person name="Benny G.L."/>
            <person name="Blankenship S."/>
            <person name="Bonito G."/>
            <person name="Cuomo C."/>
            <person name="Desiro A."/>
            <person name="Gervers K.A."/>
            <person name="Hundley H."/>
            <person name="Kuo A."/>
            <person name="LaButti K."/>
            <person name="Lang B.F."/>
            <person name="Lipzen A."/>
            <person name="O'Donnell K."/>
            <person name="Pangilinan J."/>
            <person name="Reynolds N."/>
            <person name="Sandor L."/>
            <person name="Smith M.W."/>
            <person name="Tsang A."/>
            <person name="Grigoriev I.V."/>
            <person name="Stajich J.E."/>
            <person name="Spatafora J.W."/>
        </authorList>
    </citation>
    <scope>NUCLEOTIDE SEQUENCE</scope>
    <source>
        <strain evidence="2">RSA 2281</strain>
    </source>
</reference>
<dbReference type="Proteomes" id="UP001209540">
    <property type="component" value="Unassembled WGS sequence"/>
</dbReference>